<proteinExistence type="predicted"/>
<evidence type="ECO:0000313" key="3">
    <source>
        <dbReference type="Proteomes" id="UP000249130"/>
    </source>
</evidence>
<keyword evidence="3" id="KW-1185">Reference proteome</keyword>
<dbReference type="AlphaFoldDB" id="A0A327L790"/>
<keyword evidence="1" id="KW-1133">Transmembrane helix</keyword>
<dbReference type="Proteomes" id="UP000249130">
    <property type="component" value="Unassembled WGS sequence"/>
</dbReference>
<feature type="transmembrane region" description="Helical" evidence="1">
    <location>
        <begin position="211"/>
        <end position="234"/>
    </location>
</feature>
<feature type="transmembrane region" description="Helical" evidence="1">
    <location>
        <begin position="100"/>
        <end position="120"/>
    </location>
</feature>
<protein>
    <recommendedName>
        <fullName evidence="4">HupE/UreJ family protein</fullName>
    </recommendedName>
</protein>
<dbReference type="EMBL" id="NPEX01000083">
    <property type="protein sequence ID" value="RAI43548.1"/>
    <property type="molecule type" value="Genomic_DNA"/>
</dbReference>
<reference evidence="2 3" key="1">
    <citation type="submission" date="2017-07" db="EMBL/GenBank/DDBJ databases">
        <title>Draft Genome Sequences of Select Purple Nonsulfur Bacteria.</title>
        <authorList>
            <person name="Lasarre B."/>
            <person name="Mckinlay J.B."/>
        </authorList>
    </citation>
    <scope>NUCLEOTIDE SEQUENCE [LARGE SCALE GENOMIC DNA]</scope>
    <source>
        <strain evidence="2 3">DSM 5909</strain>
    </source>
</reference>
<evidence type="ECO:0000256" key="1">
    <source>
        <dbReference type="SAM" id="Phobius"/>
    </source>
</evidence>
<evidence type="ECO:0000313" key="2">
    <source>
        <dbReference type="EMBL" id="RAI43548.1"/>
    </source>
</evidence>
<accession>A0A327L790</accession>
<name>A0A327L790_9BRAD</name>
<feature type="transmembrane region" description="Helical" evidence="1">
    <location>
        <begin position="177"/>
        <end position="202"/>
    </location>
</feature>
<dbReference type="Pfam" id="PF04955">
    <property type="entry name" value="HupE_UreJ"/>
    <property type="match status" value="1"/>
</dbReference>
<keyword evidence="1" id="KW-0472">Membrane</keyword>
<keyword evidence="1" id="KW-0812">Transmembrane</keyword>
<comment type="caution">
    <text evidence="2">The sequence shown here is derived from an EMBL/GenBank/DDBJ whole genome shotgun (WGS) entry which is preliminary data.</text>
</comment>
<feature type="transmembrane region" description="Helical" evidence="1">
    <location>
        <begin position="126"/>
        <end position="143"/>
    </location>
</feature>
<gene>
    <name evidence="2" type="ORF">CH341_13775</name>
</gene>
<sequence length="238" mass="24269">MAGRRPARARLRCGHRLCRPLLPARIGRGAVVRTKARLLAGATVAAVLALPTAAHAHLVDTRLGDFYGGALHPLTELQQILPWIALAALAAFQGARRARWVIAAFPLALLAGGLAALAVPAPPYESLVGIGLVAATGLALAAAARVPLPVLVGLAAVMGLLHGFQNGQGLPASTDRLLFLAGATAIGYVVMTLATGAALAFLRGVGGWRPIALRASGSWVAAVGIMVLGLQFFAPTAS</sequence>
<evidence type="ECO:0008006" key="4">
    <source>
        <dbReference type="Google" id="ProtNLM"/>
    </source>
</evidence>
<feature type="transmembrane region" description="Helical" evidence="1">
    <location>
        <begin position="148"/>
        <end position="165"/>
    </location>
</feature>
<feature type="transmembrane region" description="Helical" evidence="1">
    <location>
        <begin position="80"/>
        <end position="95"/>
    </location>
</feature>
<dbReference type="InterPro" id="IPR007038">
    <property type="entry name" value="HupE_UreJ"/>
</dbReference>
<organism evidence="2 3">
    <name type="scientific">Rhodoplanes roseus</name>
    <dbReference type="NCBI Taxonomy" id="29409"/>
    <lineage>
        <taxon>Bacteria</taxon>
        <taxon>Pseudomonadati</taxon>
        <taxon>Pseudomonadota</taxon>
        <taxon>Alphaproteobacteria</taxon>
        <taxon>Hyphomicrobiales</taxon>
        <taxon>Nitrobacteraceae</taxon>
        <taxon>Rhodoplanes</taxon>
    </lineage>
</organism>